<dbReference type="OrthoDB" id="3270336at2759"/>
<protein>
    <submittedName>
        <fullName evidence="1">Uncharacterized protein</fullName>
    </submittedName>
</protein>
<dbReference type="EMBL" id="KN837308">
    <property type="protein sequence ID" value="KIJ28382.1"/>
    <property type="molecule type" value="Genomic_DNA"/>
</dbReference>
<reference evidence="1 2" key="1">
    <citation type="submission" date="2014-06" db="EMBL/GenBank/DDBJ databases">
        <title>Evolutionary Origins and Diversification of the Mycorrhizal Mutualists.</title>
        <authorList>
            <consortium name="DOE Joint Genome Institute"/>
            <consortium name="Mycorrhizal Genomics Consortium"/>
            <person name="Kohler A."/>
            <person name="Kuo A."/>
            <person name="Nagy L.G."/>
            <person name="Floudas D."/>
            <person name="Copeland A."/>
            <person name="Barry K.W."/>
            <person name="Cichocki N."/>
            <person name="Veneault-Fourrey C."/>
            <person name="LaButti K."/>
            <person name="Lindquist E.A."/>
            <person name="Lipzen A."/>
            <person name="Lundell T."/>
            <person name="Morin E."/>
            <person name="Murat C."/>
            <person name="Riley R."/>
            <person name="Ohm R."/>
            <person name="Sun H."/>
            <person name="Tunlid A."/>
            <person name="Henrissat B."/>
            <person name="Grigoriev I.V."/>
            <person name="Hibbett D.S."/>
            <person name="Martin F."/>
        </authorList>
    </citation>
    <scope>NUCLEOTIDE SEQUENCE [LARGE SCALE GENOMIC DNA]</scope>
    <source>
        <strain evidence="1 2">SS14</strain>
    </source>
</reference>
<accession>A0A0C9UHI4</accession>
<dbReference type="AlphaFoldDB" id="A0A0C9UHI4"/>
<feature type="non-terminal residue" evidence="1">
    <location>
        <position position="1"/>
    </location>
</feature>
<organism evidence="1 2">
    <name type="scientific">Sphaerobolus stellatus (strain SS14)</name>
    <dbReference type="NCBI Taxonomy" id="990650"/>
    <lineage>
        <taxon>Eukaryota</taxon>
        <taxon>Fungi</taxon>
        <taxon>Dikarya</taxon>
        <taxon>Basidiomycota</taxon>
        <taxon>Agaricomycotina</taxon>
        <taxon>Agaricomycetes</taxon>
        <taxon>Phallomycetidae</taxon>
        <taxon>Geastrales</taxon>
        <taxon>Sphaerobolaceae</taxon>
        <taxon>Sphaerobolus</taxon>
    </lineage>
</organism>
<feature type="non-terminal residue" evidence="1">
    <location>
        <position position="72"/>
    </location>
</feature>
<evidence type="ECO:0000313" key="2">
    <source>
        <dbReference type="Proteomes" id="UP000054279"/>
    </source>
</evidence>
<proteinExistence type="predicted"/>
<name>A0A0C9UHI4_SPHS4</name>
<dbReference type="Proteomes" id="UP000054279">
    <property type="component" value="Unassembled WGS sequence"/>
</dbReference>
<evidence type="ECO:0000313" key="1">
    <source>
        <dbReference type="EMBL" id="KIJ28382.1"/>
    </source>
</evidence>
<dbReference type="HOGENOM" id="CLU_105533_1_1_1"/>
<keyword evidence="2" id="KW-1185">Reference proteome</keyword>
<gene>
    <name evidence="1" type="ORF">M422DRAFT_93726</name>
</gene>
<sequence>EKIEIICGVYKIEVSGQSGQYTEASWWPKPNIWETCGLHTGYWNIDCESWYQSRIKRIEDQTASLRSSTEWK</sequence>